<evidence type="ECO:0000313" key="1">
    <source>
        <dbReference type="EMBL" id="UXI68212.1"/>
    </source>
</evidence>
<gene>
    <name evidence="1" type="ORF">N4264_00740</name>
</gene>
<keyword evidence="2" id="KW-1185">Reference proteome</keyword>
<protein>
    <recommendedName>
        <fullName evidence="3">Transposase</fullName>
    </recommendedName>
</protein>
<organism evidence="1 2">
    <name type="scientific">Tahibacter amnicola</name>
    <dbReference type="NCBI Taxonomy" id="2976241"/>
    <lineage>
        <taxon>Bacteria</taxon>
        <taxon>Pseudomonadati</taxon>
        <taxon>Pseudomonadota</taxon>
        <taxon>Gammaproteobacteria</taxon>
        <taxon>Lysobacterales</taxon>
        <taxon>Rhodanobacteraceae</taxon>
        <taxon>Tahibacter</taxon>
    </lineage>
</organism>
<name>A0ABY6BFB7_9GAMM</name>
<accession>A0ABY6BFB7</accession>
<dbReference type="NCBIfam" id="NF047593">
    <property type="entry name" value="IS66_ISAeme5_TnpA"/>
    <property type="match status" value="1"/>
</dbReference>
<dbReference type="RefSeq" id="WP_261695174.1">
    <property type="nucleotide sequence ID" value="NZ_CP104694.1"/>
</dbReference>
<sequence>MQSAKTKQFWQRHVDGWRSSGLTQKQYSQKHGVNALTLAQWSHRLKRDRTEVPGRALVPVRVVGEVSPATIQVQHDAWRISVPVGTDTHWLATLMREIVAC</sequence>
<evidence type="ECO:0000313" key="2">
    <source>
        <dbReference type="Proteomes" id="UP001064632"/>
    </source>
</evidence>
<dbReference type="EMBL" id="CP104694">
    <property type="protein sequence ID" value="UXI68212.1"/>
    <property type="molecule type" value="Genomic_DNA"/>
</dbReference>
<proteinExistence type="predicted"/>
<reference evidence="1" key="1">
    <citation type="submission" date="2022-09" db="EMBL/GenBank/DDBJ databases">
        <title>Tahibacter sp. nov., isolated from a fresh water.</title>
        <authorList>
            <person name="Baek J.H."/>
            <person name="Lee J.K."/>
            <person name="Kim J.M."/>
            <person name="Jeon C.O."/>
        </authorList>
    </citation>
    <scope>NUCLEOTIDE SEQUENCE</scope>
    <source>
        <strain evidence="1">W38</strain>
    </source>
</reference>
<dbReference type="Proteomes" id="UP001064632">
    <property type="component" value="Chromosome"/>
</dbReference>
<evidence type="ECO:0008006" key="3">
    <source>
        <dbReference type="Google" id="ProtNLM"/>
    </source>
</evidence>